<dbReference type="AlphaFoldDB" id="A0A2S7I582"/>
<dbReference type="Gene3D" id="3.60.10.10">
    <property type="entry name" value="Endonuclease/exonuclease/phosphatase"/>
    <property type="match status" value="1"/>
</dbReference>
<dbReference type="Pfam" id="PF03372">
    <property type="entry name" value="Exo_endo_phos"/>
    <property type="match status" value="1"/>
</dbReference>
<dbReference type="EMBL" id="PTPZ01000003">
    <property type="protein sequence ID" value="PPZ91728.1"/>
    <property type="molecule type" value="Genomic_DNA"/>
</dbReference>
<protein>
    <recommendedName>
        <fullName evidence="3">Endonuclease/exonuclease/phosphatase domain-containing protein</fullName>
    </recommendedName>
</protein>
<comment type="caution">
    <text evidence="4">The sequence shown here is derived from an EMBL/GenBank/DDBJ whole genome shotgun (WGS) entry which is preliminary data.</text>
</comment>
<reference evidence="4 5" key="1">
    <citation type="submission" date="2018-02" db="EMBL/GenBank/DDBJ databases">
        <title>Draft genome sequence of bacterial isolates from marine environment.</title>
        <authorList>
            <person name="Singh S.K."/>
            <person name="Hill R."/>
            <person name="Major S."/>
            <person name="Cai H."/>
            <person name="Li Y."/>
        </authorList>
    </citation>
    <scope>NUCLEOTIDE SEQUENCE [LARGE SCALE GENOMIC DNA]</scope>
    <source>
        <strain evidence="4 5">IMET F</strain>
    </source>
</reference>
<organism evidence="4 5">
    <name type="scientific">Cloacibacterium normanense</name>
    <dbReference type="NCBI Taxonomy" id="237258"/>
    <lineage>
        <taxon>Bacteria</taxon>
        <taxon>Pseudomonadati</taxon>
        <taxon>Bacteroidota</taxon>
        <taxon>Flavobacteriia</taxon>
        <taxon>Flavobacteriales</taxon>
        <taxon>Weeksellaceae</taxon>
    </lineage>
</organism>
<evidence type="ECO:0000256" key="2">
    <source>
        <dbReference type="SAM" id="Phobius"/>
    </source>
</evidence>
<evidence type="ECO:0000256" key="1">
    <source>
        <dbReference type="SAM" id="MobiDB-lite"/>
    </source>
</evidence>
<dbReference type="InterPro" id="IPR036691">
    <property type="entry name" value="Endo/exonu/phosph_ase_sf"/>
</dbReference>
<feature type="transmembrane region" description="Helical" evidence="2">
    <location>
        <begin position="60"/>
        <end position="80"/>
    </location>
</feature>
<keyword evidence="2" id="KW-0812">Transmembrane</keyword>
<name>A0A2S7I582_9FLAO</name>
<dbReference type="InterPro" id="IPR005135">
    <property type="entry name" value="Endo/exonuclease/phosphatase"/>
</dbReference>
<proteinExistence type="predicted"/>
<evidence type="ECO:0000313" key="5">
    <source>
        <dbReference type="Proteomes" id="UP000238565"/>
    </source>
</evidence>
<feature type="region of interest" description="Disordered" evidence="1">
    <location>
        <begin position="344"/>
        <end position="364"/>
    </location>
</feature>
<dbReference type="Proteomes" id="UP000238565">
    <property type="component" value="Unassembled WGS sequence"/>
</dbReference>
<dbReference type="GO" id="GO:0003824">
    <property type="term" value="F:catalytic activity"/>
    <property type="evidence" value="ECO:0007669"/>
    <property type="project" value="InterPro"/>
</dbReference>
<feature type="transmembrane region" description="Helical" evidence="2">
    <location>
        <begin position="35"/>
        <end position="53"/>
    </location>
</feature>
<gene>
    <name evidence="4" type="ORF">C3729_06590</name>
</gene>
<feature type="compositionally biased region" description="Basic and acidic residues" evidence="1">
    <location>
        <begin position="344"/>
        <end position="358"/>
    </location>
</feature>
<evidence type="ECO:0000313" key="4">
    <source>
        <dbReference type="EMBL" id="PPZ91728.1"/>
    </source>
</evidence>
<sequence length="364" mass="42803">MIELLCFLSIFLLILSVLPFSKNQHWIFRVPEFLMLQITILQVIVFGISWFWAKGETLLFVLQIFQLGFIIYHVFTLIRFTKFYKNKDHRRPKHASELVRGIAVNVYQFNTQFQKIIDLITKEQPDFFITMESNTDWEKAMRVVEKDYPFSEKVTLENTYGMHFYSKLEILEVKTHYFVADDLPSIEAKLKTKDGYEFVFFGVHPPPPSPTEEKTSKERDGDLLSIAKKVKSHKIPVLVSGDFNNVAWAYSSQLFRKTSELIDARIGRGIFATFHAKHWFFRVPLDLLYHSKEIFVKEIFTYPSIGSDHFPLGFSFFIDRENDEQKEEIKTLENGEIHEVNQLIEEGKKEKSDNREEVATEDEI</sequence>
<keyword evidence="2" id="KW-1133">Transmembrane helix</keyword>
<accession>A0A2S7I582</accession>
<keyword evidence="2" id="KW-0472">Membrane</keyword>
<feature type="domain" description="Endonuclease/exonuclease/phosphatase" evidence="3">
    <location>
        <begin position="105"/>
        <end position="309"/>
    </location>
</feature>
<evidence type="ECO:0000259" key="3">
    <source>
        <dbReference type="Pfam" id="PF03372"/>
    </source>
</evidence>
<dbReference type="SUPFAM" id="SSF56219">
    <property type="entry name" value="DNase I-like"/>
    <property type="match status" value="1"/>
</dbReference>